<name>A0A8X6Q3R4_NEPPI</name>
<dbReference type="AlphaFoldDB" id="A0A8X6Q3R4"/>
<keyword evidence="2" id="KW-1185">Reference proteome</keyword>
<sequence>MTGVTLPRVTETIASTWATFPSRRKCSTIGRYLSILFWRAETRDLSRSSKATVKSMISTSPDFFVRTRSGIKIFDNPGNFLLMVTEPTDDGMAQATRF</sequence>
<evidence type="ECO:0000313" key="1">
    <source>
        <dbReference type="EMBL" id="GFU04023.1"/>
    </source>
</evidence>
<evidence type="ECO:0000313" key="2">
    <source>
        <dbReference type="Proteomes" id="UP000887013"/>
    </source>
</evidence>
<proteinExistence type="predicted"/>
<protein>
    <submittedName>
        <fullName evidence="1">Uncharacterized protein</fullName>
    </submittedName>
</protein>
<dbReference type="EMBL" id="BMAW01076962">
    <property type="protein sequence ID" value="GFU04023.1"/>
    <property type="molecule type" value="Genomic_DNA"/>
</dbReference>
<dbReference type="Proteomes" id="UP000887013">
    <property type="component" value="Unassembled WGS sequence"/>
</dbReference>
<reference evidence="1" key="1">
    <citation type="submission" date="2020-08" db="EMBL/GenBank/DDBJ databases">
        <title>Multicomponent nature underlies the extraordinary mechanical properties of spider dragline silk.</title>
        <authorList>
            <person name="Kono N."/>
            <person name="Nakamura H."/>
            <person name="Mori M."/>
            <person name="Yoshida Y."/>
            <person name="Ohtoshi R."/>
            <person name="Malay A.D."/>
            <person name="Moran D.A.P."/>
            <person name="Tomita M."/>
            <person name="Numata K."/>
            <person name="Arakawa K."/>
        </authorList>
    </citation>
    <scope>NUCLEOTIDE SEQUENCE</scope>
</reference>
<accession>A0A8X6Q3R4</accession>
<gene>
    <name evidence="1" type="ORF">NPIL_378891</name>
</gene>
<organism evidence="1 2">
    <name type="scientific">Nephila pilipes</name>
    <name type="common">Giant wood spider</name>
    <name type="synonym">Nephila maculata</name>
    <dbReference type="NCBI Taxonomy" id="299642"/>
    <lineage>
        <taxon>Eukaryota</taxon>
        <taxon>Metazoa</taxon>
        <taxon>Ecdysozoa</taxon>
        <taxon>Arthropoda</taxon>
        <taxon>Chelicerata</taxon>
        <taxon>Arachnida</taxon>
        <taxon>Araneae</taxon>
        <taxon>Araneomorphae</taxon>
        <taxon>Entelegynae</taxon>
        <taxon>Araneoidea</taxon>
        <taxon>Nephilidae</taxon>
        <taxon>Nephila</taxon>
    </lineage>
</organism>
<comment type="caution">
    <text evidence="1">The sequence shown here is derived from an EMBL/GenBank/DDBJ whole genome shotgun (WGS) entry which is preliminary data.</text>
</comment>